<proteinExistence type="inferred from homology"/>
<comment type="subcellular location">
    <subcellularLocation>
        <location evidence="2">Membrane</location>
        <topology evidence="2">Multi-pass membrane protein</topology>
    </subcellularLocation>
</comment>
<dbReference type="AlphaFoldDB" id="A0A1E3XCL5"/>
<evidence type="ECO:0000256" key="6">
    <source>
        <dbReference type="ARBA" id="ARBA00022801"/>
    </source>
</evidence>
<dbReference type="InterPro" id="IPR036034">
    <property type="entry name" value="PDZ_sf"/>
</dbReference>
<feature type="transmembrane region" description="Helical" evidence="11">
    <location>
        <begin position="529"/>
        <end position="550"/>
    </location>
</feature>
<dbReference type="GO" id="GO:0006508">
    <property type="term" value="P:proteolysis"/>
    <property type="evidence" value="ECO:0007669"/>
    <property type="project" value="UniProtKB-KW"/>
</dbReference>
<dbReference type="InterPro" id="IPR008915">
    <property type="entry name" value="Peptidase_M50"/>
</dbReference>
<dbReference type="EMBL" id="MAYW01000031">
    <property type="protein sequence ID" value="ODS33328.1"/>
    <property type="molecule type" value="Genomic_DNA"/>
</dbReference>
<sequence>MPFVGISFNIILVIIGIGLLIFVHELGHFIVAKKIGVRVLAFSLGFGPPIIRKKIGETDYRISLIPLGGYVKLAGEQKDSTCTGEEWEFTSKKPWQRAAVLIAGVTFNTILAFIAFIVAFKVGVPFVTAEIGRTMPGWPAWEAGIKPGDKIVRVNNVSDPDFEDVFISVALNNSPEGVNFEIESEDKTFDVNVVPRYDPAVGIQRIGIAPATSLEIDKIFALEGADAPAKTSGLQIGDKILEVNGKKITTESDFREIEQTNPGKELALTVLREGKKIALKVTPSVVPRLMIGISCATTKIDGVRIDSLAHSLGLKKGDEIVKVNSQDVKGFSGLTNTIKNSPDGKIILEIVRGNSTRIIELTKSGEETVKKFSEGIFPHYGLTVDSTIEGFPAEKIGIQPGDRIISINGENISEWDQLLQLVTGSQGKELEITWMHNYEKLTQKITPKKDESNAHGSTGIMFKQKKIVRKYGLIKSCVVGTHKTIVNVKRIYLTVQGFISKKLSTKALGGPVLIAQASYESAKSGIGKLMYLLAIISINLAFINILPIPVLDGGHLMFLGIEKIKGSPVSERTLAIANYVGFALIITLMIYVTRNDVMRLFNIL</sequence>
<evidence type="ECO:0000256" key="3">
    <source>
        <dbReference type="ARBA" id="ARBA00007931"/>
    </source>
</evidence>
<dbReference type="SUPFAM" id="SSF50156">
    <property type="entry name" value="PDZ domain-like"/>
    <property type="match status" value="4"/>
</dbReference>
<dbReference type="InterPro" id="IPR004387">
    <property type="entry name" value="Pept_M50_Zn"/>
</dbReference>
<feature type="domain" description="PDZ" evidence="12">
    <location>
        <begin position="358"/>
        <end position="413"/>
    </location>
</feature>
<protein>
    <submittedName>
        <fullName evidence="13">Zinc metallopeptidase protein</fullName>
    </submittedName>
</protein>
<evidence type="ECO:0000313" key="14">
    <source>
        <dbReference type="Proteomes" id="UP000094056"/>
    </source>
</evidence>
<comment type="caution">
    <text evidence="13">The sequence shown here is derived from an EMBL/GenBank/DDBJ whole genome shotgun (WGS) entry which is preliminary data.</text>
</comment>
<dbReference type="SMART" id="SM00228">
    <property type="entry name" value="PDZ"/>
    <property type="match status" value="4"/>
</dbReference>
<reference evidence="13 14" key="1">
    <citation type="submission" date="2016-07" db="EMBL/GenBank/DDBJ databases">
        <title>Draft genome of Scalindua rubra, obtained from a brine-seawater interface in the Red Sea, sheds light on salt adaptation in anammox bacteria.</title>
        <authorList>
            <person name="Speth D.R."/>
            <person name="Lagkouvardos I."/>
            <person name="Wang Y."/>
            <person name="Qian P.-Y."/>
            <person name="Dutilh B.E."/>
            <person name="Jetten M.S."/>
        </authorList>
    </citation>
    <scope>NUCLEOTIDE SEQUENCE [LARGE SCALE GENOMIC DNA]</scope>
    <source>
        <strain evidence="13">BSI-1</strain>
    </source>
</reference>
<dbReference type="NCBIfam" id="TIGR00054">
    <property type="entry name" value="RIP metalloprotease RseP"/>
    <property type="match status" value="2"/>
</dbReference>
<feature type="transmembrane region" description="Helical" evidence="11">
    <location>
        <begin position="574"/>
        <end position="592"/>
    </location>
</feature>
<dbReference type="CDD" id="cd06163">
    <property type="entry name" value="S2P-M50_PDZ_RseP-like"/>
    <property type="match status" value="2"/>
</dbReference>
<dbReference type="Pfam" id="PF02163">
    <property type="entry name" value="Peptidase_M50"/>
    <property type="match status" value="1"/>
</dbReference>
<feature type="transmembrane region" description="Helical" evidence="11">
    <location>
        <begin position="6"/>
        <end position="23"/>
    </location>
</feature>
<evidence type="ECO:0000256" key="7">
    <source>
        <dbReference type="ARBA" id="ARBA00022833"/>
    </source>
</evidence>
<keyword evidence="9" id="KW-0482">Metalloprotease</keyword>
<keyword evidence="6" id="KW-0378">Hydrolase</keyword>
<dbReference type="InterPro" id="IPR041489">
    <property type="entry name" value="PDZ_6"/>
</dbReference>
<organism evidence="13 14">
    <name type="scientific">Candidatus Scalindua rubra</name>
    <dbReference type="NCBI Taxonomy" id="1872076"/>
    <lineage>
        <taxon>Bacteria</taxon>
        <taxon>Pseudomonadati</taxon>
        <taxon>Planctomycetota</taxon>
        <taxon>Candidatus Brocadiia</taxon>
        <taxon>Candidatus Brocadiales</taxon>
        <taxon>Candidatus Scalinduaceae</taxon>
        <taxon>Candidatus Scalindua</taxon>
    </lineage>
</organism>
<dbReference type="GO" id="GO:0004222">
    <property type="term" value="F:metalloendopeptidase activity"/>
    <property type="evidence" value="ECO:0007669"/>
    <property type="project" value="InterPro"/>
</dbReference>
<dbReference type="CDD" id="cd23081">
    <property type="entry name" value="cpPDZ_EcRseP-like"/>
    <property type="match status" value="3"/>
</dbReference>
<dbReference type="Pfam" id="PF17820">
    <property type="entry name" value="PDZ_6"/>
    <property type="match status" value="2"/>
</dbReference>
<comment type="cofactor">
    <cofactor evidence="1">
        <name>Zn(2+)</name>
        <dbReference type="ChEBI" id="CHEBI:29105"/>
    </cofactor>
</comment>
<keyword evidence="4" id="KW-0645">Protease</keyword>
<evidence type="ECO:0000259" key="12">
    <source>
        <dbReference type="PROSITE" id="PS50106"/>
    </source>
</evidence>
<evidence type="ECO:0000256" key="2">
    <source>
        <dbReference type="ARBA" id="ARBA00004141"/>
    </source>
</evidence>
<evidence type="ECO:0000256" key="5">
    <source>
        <dbReference type="ARBA" id="ARBA00022692"/>
    </source>
</evidence>
<feature type="domain" description="PDZ" evidence="12">
    <location>
        <begin position="222"/>
        <end position="272"/>
    </location>
</feature>
<evidence type="ECO:0000256" key="10">
    <source>
        <dbReference type="ARBA" id="ARBA00023136"/>
    </source>
</evidence>
<dbReference type="Proteomes" id="UP000094056">
    <property type="component" value="Unassembled WGS sequence"/>
</dbReference>
<keyword evidence="7" id="KW-0862">Zinc</keyword>
<dbReference type="Gene3D" id="2.30.42.10">
    <property type="match status" value="4"/>
</dbReference>
<dbReference type="PROSITE" id="PS50106">
    <property type="entry name" value="PDZ"/>
    <property type="match status" value="2"/>
</dbReference>
<gene>
    <name evidence="13" type="ORF">SCARUB_01508</name>
</gene>
<comment type="similarity">
    <text evidence="3">Belongs to the peptidase M50B family.</text>
</comment>
<dbReference type="PANTHER" id="PTHR42837">
    <property type="entry name" value="REGULATOR OF SIGMA-E PROTEASE RSEP"/>
    <property type="match status" value="1"/>
</dbReference>
<name>A0A1E3XCL5_9BACT</name>
<keyword evidence="10 11" id="KW-0472">Membrane</keyword>
<keyword evidence="8 11" id="KW-1133">Transmembrane helix</keyword>
<keyword evidence="5 11" id="KW-0812">Transmembrane</keyword>
<evidence type="ECO:0000256" key="4">
    <source>
        <dbReference type="ARBA" id="ARBA00022670"/>
    </source>
</evidence>
<dbReference type="PANTHER" id="PTHR42837:SF2">
    <property type="entry name" value="MEMBRANE METALLOPROTEASE ARASP2, CHLOROPLASTIC-RELATED"/>
    <property type="match status" value="1"/>
</dbReference>
<dbReference type="GO" id="GO:0016020">
    <property type="term" value="C:membrane"/>
    <property type="evidence" value="ECO:0007669"/>
    <property type="project" value="UniProtKB-SubCell"/>
</dbReference>
<dbReference type="InterPro" id="IPR001478">
    <property type="entry name" value="PDZ"/>
</dbReference>
<evidence type="ECO:0000313" key="13">
    <source>
        <dbReference type="EMBL" id="ODS33328.1"/>
    </source>
</evidence>
<accession>A0A1E3XCL5</accession>
<evidence type="ECO:0000256" key="1">
    <source>
        <dbReference type="ARBA" id="ARBA00001947"/>
    </source>
</evidence>
<evidence type="ECO:0000256" key="8">
    <source>
        <dbReference type="ARBA" id="ARBA00022989"/>
    </source>
</evidence>
<feature type="transmembrane region" description="Helical" evidence="11">
    <location>
        <begin position="98"/>
        <end position="120"/>
    </location>
</feature>
<evidence type="ECO:0000256" key="11">
    <source>
        <dbReference type="SAM" id="Phobius"/>
    </source>
</evidence>
<evidence type="ECO:0000256" key="9">
    <source>
        <dbReference type="ARBA" id="ARBA00023049"/>
    </source>
</evidence>